<gene>
    <name evidence="13" type="ORF">OFUS_LOCUS864</name>
</gene>
<dbReference type="InterPro" id="IPR038178">
    <property type="entry name" value="Kringle_sf"/>
</dbReference>
<dbReference type="InterPro" id="IPR036383">
    <property type="entry name" value="TSP1_rpt_sf"/>
</dbReference>
<keyword evidence="2" id="KW-0964">Secreted</keyword>
<dbReference type="InterPro" id="IPR018056">
    <property type="entry name" value="Kringle_CS"/>
</dbReference>
<evidence type="ECO:0000256" key="3">
    <source>
        <dbReference type="ARBA" id="ARBA00022572"/>
    </source>
</evidence>
<dbReference type="Gene3D" id="3.40.1620.60">
    <property type="match status" value="1"/>
</dbReference>
<dbReference type="InterPro" id="IPR013806">
    <property type="entry name" value="Kringle-like"/>
</dbReference>
<keyword evidence="8" id="KW-0482">Metalloprotease</keyword>
<evidence type="ECO:0000313" key="13">
    <source>
        <dbReference type="EMBL" id="CAH1773240.1"/>
    </source>
</evidence>
<evidence type="ECO:0000313" key="14">
    <source>
        <dbReference type="Proteomes" id="UP000749559"/>
    </source>
</evidence>
<keyword evidence="3 11" id="KW-0420">Kringle</keyword>
<dbReference type="InterPro" id="IPR041645">
    <property type="entry name" value="ADAMTS_CR_2"/>
</dbReference>
<dbReference type="Pfam" id="PF00051">
    <property type="entry name" value="Kringle"/>
    <property type="match status" value="1"/>
</dbReference>
<dbReference type="InterPro" id="IPR000884">
    <property type="entry name" value="TSP1_rpt"/>
</dbReference>
<dbReference type="Gene3D" id="2.20.100.10">
    <property type="entry name" value="Thrombospondin type-1 (TSP1) repeat"/>
    <property type="match status" value="1"/>
</dbReference>
<dbReference type="GO" id="GO:0005576">
    <property type="term" value="C:extracellular region"/>
    <property type="evidence" value="ECO:0007669"/>
    <property type="project" value="UniProtKB-SubCell"/>
</dbReference>
<dbReference type="PANTHER" id="PTHR13723">
    <property type="entry name" value="ADAMTS A DISINTEGRIN AND METALLOPROTEASE WITH THROMBOSPONDIN MOTIFS PROTEASE"/>
    <property type="match status" value="1"/>
</dbReference>
<dbReference type="OrthoDB" id="6040087at2759"/>
<dbReference type="GO" id="GO:0030198">
    <property type="term" value="P:extracellular matrix organization"/>
    <property type="evidence" value="ECO:0007669"/>
    <property type="project" value="TreeGrafter"/>
</dbReference>
<sequence>VVGESNWLTSGLEVGVYEPRQWAWDIGSWYKPAHIQDQLVGDVNDREQKCVIINDGLDDTFNLEVDYCHSTTPDYYYICEAGAESLEERPANFETSMFIGGNLTAEISRVYNGDLDAMTSYIVIFINGIGALLHDYKLVRPISTTLTRVFFYEQTPLEWYGDNRTDCQSLGNTASYQASHPERRAWDVAHFVVKNVCGAVGWAWVNGLCHNRNTASICQANAHFSGLICVAHELGHTMGMRHDVDYTGRDDCRLPSPRGYMMSGGSTGYSPCGAESFINRMRILGANACVYDNVYEHYQLPNMVEGHELPGQRLDINKQCEKHFGSSFTYMKDDGNKGYIYGTSRGTCDAHIQCINYDNYDIRTAFRVGNVEGTYCYENKWCRRNTRCTDWTTDADRLWENLGRPQVVLGTWGQWGAWTQCTSTCGGGVRKRIRSCDSPAPKNTKCPGSYYEAALCNNQDCNADDQDIETVEQGIRNLGRQICLNHTTSSVLTGDIEWAGLGEVDEDCKPGTMGRLYMGETSMTVGGRPCQRWDSQTPHTHRVRDWQVPDGSLAAAENFCRNPDNEIGGPWCYTTDPGRRWEYCGVPICGGDNLCDVNCRVTRGTAGSHRSAFFPDGTACSYSDIGATEKSMCVEGFCRTFALP</sequence>
<feature type="binding site" evidence="12">
    <location>
        <position position="236"/>
    </location>
    <ligand>
        <name>Zn(2+)</name>
        <dbReference type="ChEBI" id="CHEBI:29105"/>
        <note>catalytic</note>
    </ligand>
</feature>
<dbReference type="GO" id="GO:0004222">
    <property type="term" value="F:metalloendopeptidase activity"/>
    <property type="evidence" value="ECO:0007669"/>
    <property type="project" value="InterPro"/>
</dbReference>
<evidence type="ECO:0000256" key="2">
    <source>
        <dbReference type="ARBA" id="ARBA00022525"/>
    </source>
</evidence>
<dbReference type="FunFam" id="2.20.100.10:FF:000001">
    <property type="entry name" value="semaphorin-5A isoform X1"/>
    <property type="match status" value="1"/>
</dbReference>
<proteinExistence type="predicted"/>
<evidence type="ECO:0000256" key="10">
    <source>
        <dbReference type="ARBA" id="ARBA00023180"/>
    </source>
</evidence>
<feature type="non-terminal residue" evidence="13">
    <location>
        <position position="644"/>
    </location>
</feature>
<keyword evidence="7 12" id="KW-0862">Zinc</keyword>
<dbReference type="Gene3D" id="2.40.20.10">
    <property type="entry name" value="Plasminogen Kringle 4"/>
    <property type="match status" value="1"/>
</dbReference>
<keyword evidence="6" id="KW-0378">Hydrolase</keyword>
<dbReference type="PROSITE" id="PS50070">
    <property type="entry name" value="KRINGLE_2"/>
    <property type="match status" value="1"/>
</dbReference>
<dbReference type="InterPro" id="IPR001590">
    <property type="entry name" value="Peptidase_M12B"/>
</dbReference>
<dbReference type="InterPro" id="IPR024079">
    <property type="entry name" value="MetalloPept_cat_dom_sf"/>
</dbReference>
<dbReference type="PRINTS" id="PR00018">
    <property type="entry name" value="KRINGLE"/>
</dbReference>
<keyword evidence="5 12" id="KW-0479">Metal-binding</keyword>
<evidence type="ECO:0000256" key="5">
    <source>
        <dbReference type="ARBA" id="ARBA00022723"/>
    </source>
</evidence>
<dbReference type="Gene3D" id="3.40.390.10">
    <property type="entry name" value="Collagenase (Catalytic Domain)"/>
    <property type="match status" value="1"/>
</dbReference>
<dbReference type="CDD" id="cd00108">
    <property type="entry name" value="KR"/>
    <property type="match status" value="1"/>
</dbReference>
<dbReference type="Proteomes" id="UP000749559">
    <property type="component" value="Unassembled WGS sequence"/>
</dbReference>
<dbReference type="SUPFAM" id="SSF55486">
    <property type="entry name" value="Metalloproteases ('zincins'), catalytic domain"/>
    <property type="match status" value="1"/>
</dbReference>
<organism evidence="13 14">
    <name type="scientific">Owenia fusiformis</name>
    <name type="common">Polychaete worm</name>
    <dbReference type="NCBI Taxonomy" id="6347"/>
    <lineage>
        <taxon>Eukaryota</taxon>
        <taxon>Metazoa</taxon>
        <taxon>Spiralia</taxon>
        <taxon>Lophotrochozoa</taxon>
        <taxon>Annelida</taxon>
        <taxon>Polychaeta</taxon>
        <taxon>Sedentaria</taxon>
        <taxon>Canalipalpata</taxon>
        <taxon>Sabellida</taxon>
        <taxon>Oweniida</taxon>
        <taxon>Oweniidae</taxon>
        <taxon>Owenia</taxon>
    </lineage>
</organism>
<dbReference type="SMART" id="SM00130">
    <property type="entry name" value="KR"/>
    <property type="match status" value="1"/>
</dbReference>
<evidence type="ECO:0000256" key="6">
    <source>
        <dbReference type="ARBA" id="ARBA00022801"/>
    </source>
</evidence>
<dbReference type="SMART" id="SM00209">
    <property type="entry name" value="TSP1"/>
    <property type="match status" value="1"/>
</dbReference>
<dbReference type="Pfam" id="PF00090">
    <property type="entry name" value="TSP_1"/>
    <property type="match status" value="1"/>
</dbReference>
<dbReference type="GO" id="GO:0006508">
    <property type="term" value="P:proteolysis"/>
    <property type="evidence" value="ECO:0007669"/>
    <property type="project" value="UniProtKB-KW"/>
</dbReference>
<reference evidence="13" key="1">
    <citation type="submission" date="2022-03" db="EMBL/GenBank/DDBJ databases">
        <authorList>
            <person name="Martin C."/>
        </authorList>
    </citation>
    <scope>NUCLEOTIDE SEQUENCE</scope>
</reference>
<evidence type="ECO:0000256" key="8">
    <source>
        <dbReference type="ARBA" id="ARBA00023049"/>
    </source>
</evidence>
<dbReference type="EMBL" id="CAIIXF020000001">
    <property type="protein sequence ID" value="CAH1773240.1"/>
    <property type="molecule type" value="Genomic_DNA"/>
</dbReference>
<keyword evidence="14" id="KW-1185">Reference proteome</keyword>
<protein>
    <submittedName>
        <fullName evidence="13">Uncharacterized protein</fullName>
    </submittedName>
</protein>
<dbReference type="SUPFAM" id="SSF82895">
    <property type="entry name" value="TSP-1 type 1 repeat"/>
    <property type="match status" value="1"/>
</dbReference>
<comment type="caution">
    <text evidence="13">The sequence shown here is derived from an EMBL/GenBank/DDBJ whole genome shotgun (WGS) entry which is preliminary data.</text>
</comment>
<dbReference type="InterPro" id="IPR050439">
    <property type="entry name" value="ADAMTS_ADAMTS-like"/>
</dbReference>
<comment type="subcellular location">
    <subcellularLocation>
        <location evidence="1">Secreted</location>
    </subcellularLocation>
</comment>
<dbReference type="SUPFAM" id="SSF57440">
    <property type="entry name" value="Kringle-like"/>
    <property type="match status" value="1"/>
</dbReference>
<evidence type="ECO:0000256" key="1">
    <source>
        <dbReference type="ARBA" id="ARBA00004613"/>
    </source>
</evidence>
<feature type="active site" evidence="12">
    <location>
        <position position="233"/>
    </location>
</feature>
<feature type="binding site" evidence="12">
    <location>
        <position position="232"/>
    </location>
    <ligand>
        <name>Zn(2+)</name>
        <dbReference type="ChEBI" id="CHEBI:29105"/>
        <note>catalytic</note>
    </ligand>
</feature>
<feature type="binding site" evidence="12">
    <location>
        <position position="242"/>
    </location>
    <ligand>
        <name>Zn(2+)</name>
        <dbReference type="ChEBI" id="CHEBI:29105"/>
        <note>catalytic</note>
    </ligand>
</feature>
<dbReference type="PROSITE" id="PS00021">
    <property type="entry name" value="KRINGLE_1"/>
    <property type="match status" value="1"/>
</dbReference>
<dbReference type="AlphaFoldDB" id="A0A8J1UDV8"/>
<dbReference type="GO" id="GO:0046872">
    <property type="term" value="F:metal ion binding"/>
    <property type="evidence" value="ECO:0007669"/>
    <property type="project" value="UniProtKB-KW"/>
</dbReference>
<evidence type="ECO:0000256" key="12">
    <source>
        <dbReference type="PROSITE-ProRule" id="PRU00276"/>
    </source>
</evidence>
<comment type="caution">
    <text evidence="11">Lacks conserved residue(s) required for the propagation of feature annotation.</text>
</comment>
<evidence type="ECO:0000256" key="7">
    <source>
        <dbReference type="ARBA" id="ARBA00022833"/>
    </source>
</evidence>
<dbReference type="PROSITE" id="PS50092">
    <property type="entry name" value="TSP1"/>
    <property type="match status" value="1"/>
</dbReference>
<evidence type="ECO:0000256" key="11">
    <source>
        <dbReference type="PROSITE-ProRule" id="PRU00121"/>
    </source>
</evidence>
<dbReference type="InterPro" id="IPR000001">
    <property type="entry name" value="Kringle"/>
</dbReference>
<name>A0A8J1UDV8_OWEFU</name>
<dbReference type="Pfam" id="PF13688">
    <property type="entry name" value="Reprolysin_5"/>
    <property type="match status" value="1"/>
</dbReference>
<keyword evidence="4" id="KW-0645">Protease</keyword>
<evidence type="ECO:0000256" key="4">
    <source>
        <dbReference type="ARBA" id="ARBA00022670"/>
    </source>
</evidence>
<dbReference type="Pfam" id="PF17771">
    <property type="entry name" value="ADAMTS_CR_2"/>
    <property type="match status" value="1"/>
</dbReference>
<keyword evidence="10" id="KW-0325">Glycoprotein</keyword>
<dbReference type="GO" id="GO:0031012">
    <property type="term" value="C:extracellular matrix"/>
    <property type="evidence" value="ECO:0007669"/>
    <property type="project" value="TreeGrafter"/>
</dbReference>
<keyword evidence="9" id="KW-1015">Disulfide bond</keyword>
<accession>A0A8J1UDV8</accession>
<dbReference type="PANTHER" id="PTHR13723:SF281">
    <property type="entry name" value="PAPILIN"/>
    <property type="match status" value="1"/>
</dbReference>
<dbReference type="PROSITE" id="PS50215">
    <property type="entry name" value="ADAM_MEPRO"/>
    <property type="match status" value="1"/>
</dbReference>
<evidence type="ECO:0000256" key="9">
    <source>
        <dbReference type="ARBA" id="ARBA00023157"/>
    </source>
</evidence>